<keyword evidence="3" id="KW-0812">Transmembrane</keyword>
<evidence type="ECO:0000313" key="5">
    <source>
        <dbReference type="EMBL" id="BBE17746.1"/>
    </source>
</evidence>
<dbReference type="Proteomes" id="UP001193389">
    <property type="component" value="Chromosome"/>
</dbReference>
<feature type="domain" description="SbsA Ig-like" evidence="4">
    <location>
        <begin position="60"/>
        <end position="159"/>
    </location>
</feature>
<dbReference type="InterPro" id="IPR032812">
    <property type="entry name" value="SbsA_Ig"/>
</dbReference>
<gene>
    <name evidence="5" type="ORF">AQPE_1903</name>
</gene>
<sequence>MKQTGFDTNENLRQISSYPTRMSYFKLKSIVPLLFGVSLFYLIFYTSCANIGSPSGGPKDSIPPVVVKTIPGLRGTNFKGSDVRLTFDEYINSDEISEKLVISPPMKKKPLIKMKGKTLIVEFTEPLKKESTYSLDFKDAVADNNEKNPIKDFRFSFATGQRYDSLKVAGYVKNAFTQEPVEKALVLLHRQKEYTAFIDSIPDYIGTTDKNGLFMIDNLASGSYRLYALTDADNSRTYNSHAELIAFADSLIVPSAKYVARTDTVIQGTDTLLVTGHVDYLPTPQYLMMFEEVKFDQYLDSYKRNQGNKCDFYFSESLSDSFKINLLKPTPTKDWSYIESNLKRDSITVWLTDTVFSKNDSLKFELKYQVLDSLNQLVIKHDTVELIYAAPKTPKVKRKKNEGPTIPTINLGNNINTSAHDIYRPIRIEAPEPLSSFDTTKVRLYSFEDTVRTQIPIVVRKDTNSVRKFYIEHHWDPNTSYLFQVDSAAAYNIYGYPSNKINQKFKTQKEDYYGKIILTISGLSTPAIVQLLGNDKDEKILQKIQILEDGKIEFPYLKPEKYKIKIILDSNKNGKWDTGYLADGIQPEEVVYYPKIIKVRSNFEYKETWDIKYKPDYKKELIDEELEKEKARKKEQEKKNGKKTESEENPNR</sequence>
<keyword evidence="6" id="KW-1185">Reference proteome</keyword>
<organism evidence="5 6">
    <name type="scientific">Aquipluma nitroreducens</name>
    <dbReference type="NCBI Taxonomy" id="2010828"/>
    <lineage>
        <taxon>Bacteria</taxon>
        <taxon>Pseudomonadati</taxon>
        <taxon>Bacteroidota</taxon>
        <taxon>Bacteroidia</taxon>
        <taxon>Marinilabiliales</taxon>
        <taxon>Prolixibacteraceae</taxon>
        <taxon>Aquipluma</taxon>
    </lineage>
</organism>
<dbReference type="KEGG" id="anf:AQPE_1903"/>
<keyword evidence="3" id="KW-1133">Transmembrane helix</keyword>
<keyword evidence="1" id="KW-0732">Signal</keyword>
<dbReference type="AlphaFoldDB" id="A0A5K7S892"/>
<dbReference type="Pfam" id="PF13205">
    <property type="entry name" value="Big_5"/>
    <property type="match status" value="1"/>
</dbReference>
<accession>A0A5K7S892</accession>
<dbReference type="RefSeq" id="WP_318350719.1">
    <property type="nucleotide sequence ID" value="NZ_AP018694.1"/>
</dbReference>
<keyword evidence="3" id="KW-0472">Membrane</keyword>
<evidence type="ECO:0000256" key="1">
    <source>
        <dbReference type="ARBA" id="ARBA00022729"/>
    </source>
</evidence>
<feature type="region of interest" description="Disordered" evidence="2">
    <location>
        <begin position="630"/>
        <end position="652"/>
    </location>
</feature>
<feature type="transmembrane region" description="Helical" evidence="3">
    <location>
        <begin position="27"/>
        <end position="45"/>
    </location>
</feature>
<proteinExistence type="predicted"/>
<dbReference type="GO" id="GO:0030246">
    <property type="term" value="F:carbohydrate binding"/>
    <property type="evidence" value="ECO:0007669"/>
    <property type="project" value="InterPro"/>
</dbReference>
<dbReference type="SUPFAM" id="SSF49452">
    <property type="entry name" value="Starch-binding domain-like"/>
    <property type="match status" value="1"/>
</dbReference>
<reference evidence="5" key="1">
    <citation type="journal article" date="2020" name="Int. J. Syst. Evol. Microbiol.">
        <title>Aquipluma nitroreducens gen. nov. sp. nov., a novel facultatively anaerobic bacterium isolated from a freshwater lake.</title>
        <authorList>
            <person name="Watanabe M."/>
            <person name="Kojima H."/>
            <person name="Fukui M."/>
        </authorList>
    </citation>
    <scope>NUCLEOTIDE SEQUENCE</scope>
    <source>
        <strain evidence="5">MeG22</strain>
    </source>
</reference>
<evidence type="ECO:0000256" key="3">
    <source>
        <dbReference type="SAM" id="Phobius"/>
    </source>
</evidence>
<evidence type="ECO:0000256" key="2">
    <source>
        <dbReference type="SAM" id="MobiDB-lite"/>
    </source>
</evidence>
<evidence type="ECO:0000313" key="6">
    <source>
        <dbReference type="Proteomes" id="UP001193389"/>
    </source>
</evidence>
<protein>
    <recommendedName>
        <fullName evidence="4">SbsA Ig-like domain-containing protein</fullName>
    </recommendedName>
</protein>
<dbReference type="InterPro" id="IPR013784">
    <property type="entry name" value="Carb-bd-like_fold"/>
</dbReference>
<evidence type="ECO:0000259" key="4">
    <source>
        <dbReference type="Pfam" id="PF13205"/>
    </source>
</evidence>
<name>A0A5K7S892_9BACT</name>
<dbReference type="EMBL" id="AP018694">
    <property type="protein sequence ID" value="BBE17746.1"/>
    <property type="molecule type" value="Genomic_DNA"/>
</dbReference>